<sequence>MSRARGRAELEALPPAERAERLKERIYLTFTALAVVIVLDSHGHTTPGEATTTLAVTCFATLLAVFVADIVSHLAVHGEVHTRDELRRAVAVSLGAIGAVALPFVFLGLAAFDVWSVDAALSAAKAALIAALVAIGWFAVRRTRAPWWQKLIVLGAEALLGVAVVGLELLAHG</sequence>
<keyword evidence="1" id="KW-0812">Transmembrane</keyword>
<evidence type="ECO:0008006" key="4">
    <source>
        <dbReference type="Google" id="ProtNLM"/>
    </source>
</evidence>
<feature type="transmembrane region" description="Helical" evidence="1">
    <location>
        <begin position="54"/>
        <end position="76"/>
    </location>
</feature>
<dbReference type="Proteomes" id="UP001410795">
    <property type="component" value="Unassembled WGS sequence"/>
</dbReference>
<dbReference type="RefSeq" id="WP_221860376.1">
    <property type="nucleotide sequence ID" value="NZ_BAAAYV010000006.1"/>
</dbReference>
<keyword evidence="3" id="KW-1185">Reference proteome</keyword>
<feature type="transmembrane region" description="Helical" evidence="1">
    <location>
        <begin position="151"/>
        <end position="171"/>
    </location>
</feature>
<evidence type="ECO:0000256" key="1">
    <source>
        <dbReference type="SAM" id="Phobius"/>
    </source>
</evidence>
<comment type="caution">
    <text evidence="2">The sequence shown here is derived from an EMBL/GenBank/DDBJ whole genome shotgun (WGS) entry which is preliminary data.</text>
</comment>
<dbReference type="EMBL" id="BAAAYV010000006">
    <property type="protein sequence ID" value="GAA3655373.1"/>
    <property type="molecule type" value="Genomic_DNA"/>
</dbReference>
<reference evidence="3" key="1">
    <citation type="journal article" date="2019" name="Int. J. Syst. Evol. Microbiol.">
        <title>The Global Catalogue of Microorganisms (GCM) 10K type strain sequencing project: providing services to taxonomists for standard genome sequencing and annotation.</title>
        <authorList>
            <consortium name="The Broad Institute Genomics Platform"/>
            <consortium name="The Broad Institute Genome Sequencing Center for Infectious Disease"/>
            <person name="Wu L."/>
            <person name="Ma J."/>
        </authorList>
    </citation>
    <scope>NUCLEOTIDE SEQUENCE [LARGE SCALE GENOMIC DNA]</scope>
    <source>
        <strain evidence="3">JCM 16546</strain>
    </source>
</reference>
<proteinExistence type="predicted"/>
<protein>
    <recommendedName>
        <fullName evidence="4">Integral membrane protein</fullName>
    </recommendedName>
</protein>
<feature type="transmembrane region" description="Helical" evidence="1">
    <location>
        <begin position="119"/>
        <end position="139"/>
    </location>
</feature>
<name>A0ABP7BDK2_9MICO</name>
<feature type="transmembrane region" description="Helical" evidence="1">
    <location>
        <begin position="88"/>
        <end position="107"/>
    </location>
</feature>
<accession>A0ABP7BDK2</accession>
<keyword evidence="1" id="KW-0472">Membrane</keyword>
<feature type="transmembrane region" description="Helical" evidence="1">
    <location>
        <begin position="26"/>
        <end position="42"/>
    </location>
</feature>
<evidence type="ECO:0000313" key="3">
    <source>
        <dbReference type="Proteomes" id="UP001410795"/>
    </source>
</evidence>
<keyword evidence="1" id="KW-1133">Transmembrane helix</keyword>
<gene>
    <name evidence="2" type="ORF">GCM10022202_14390</name>
</gene>
<evidence type="ECO:0000313" key="2">
    <source>
        <dbReference type="EMBL" id="GAA3655373.1"/>
    </source>
</evidence>
<organism evidence="2 3">
    <name type="scientific">Microbacterium marinilacus</name>
    <dbReference type="NCBI Taxonomy" id="415209"/>
    <lineage>
        <taxon>Bacteria</taxon>
        <taxon>Bacillati</taxon>
        <taxon>Actinomycetota</taxon>
        <taxon>Actinomycetes</taxon>
        <taxon>Micrococcales</taxon>
        <taxon>Microbacteriaceae</taxon>
        <taxon>Microbacterium</taxon>
    </lineage>
</organism>